<dbReference type="SUPFAM" id="SSF50447">
    <property type="entry name" value="Translation proteins"/>
    <property type="match status" value="1"/>
</dbReference>
<dbReference type="InterPro" id="IPR005517">
    <property type="entry name" value="Transl_elong_EFG/EF2_IV"/>
</dbReference>
<proteinExistence type="predicted"/>
<dbReference type="SMART" id="SM00889">
    <property type="entry name" value="EFG_IV"/>
    <property type="match status" value="1"/>
</dbReference>
<dbReference type="CDD" id="cd04088">
    <property type="entry name" value="EFG_mtEFG_II"/>
    <property type="match status" value="1"/>
</dbReference>
<evidence type="ECO:0000256" key="4">
    <source>
        <dbReference type="ARBA" id="ARBA00022917"/>
    </source>
</evidence>
<dbReference type="InterPro" id="IPR000640">
    <property type="entry name" value="EFG_V-like"/>
</dbReference>
<dbReference type="InterPro" id="IPR000795">
    <property type="entry name" value="T_Tr_GTP-bd_dom"/>
</dbReference>
<evidence type="ECO:0000256" key="2">
    <source>
        <dbReference type="ARBA" id="ARBA00022741"/>
    </source>
</evidence>
<dbReference type="PROSITE" id="PS51722">
    <property type="entry name" value="G_TR_2"/>
    <property type="match status" value="1"/>
</dbReference>
<dbReference type="Pfam" id="PF22042">
    <property type="entry name" value="EF-G_D2"/>
    <property type="match status" value="1"/>
</dbReference>
<dbReference type="InterPro" id="IPR053905">
    <property type="entry name" value="EF-G-like_DII"/>
</dbReference>
<comment type="caution">
    <text evidence="8">The sequence shown here is derived from an EMBL/GenBank/DDBJ whole genome shotgun (WGS) entry which is preliminary data.</text>
</comment>
<dbReference type="PANTHER" id="PTHR43261:SF6">
    <property type="entry name" value="ELONGATION FACTOR G-LIKE PROTEIN"/>
    <property type="match status" value="1"/>
</dbReference>
<evidence type="ECO:0000256" key="5">
    <source>
        <dbReference type="ARBA" id="ARBA00023134"/>
    </source>
</evidence>
<feature type="domain" description="Tr-type G" evidence="7">
    <location>
        <begin position="6"/>
        <end position="274"/>
    </location>
</feature>
<protein>
    <recommendedName>
        <fullName evidence="1">Elongation factor G</fullName>
    </recommendedName>
</protein>
<dbReference type="EMBL" id="DVHL01000036">
    <property type="protein sequence ID" value="HIR66057.1"/>
    <property type="molecule type" value="Genomic_DNA"/>
</dbReference>
<dbReference type="FunFam" id="3.30.230.10:FF:000003">
    <property type="entry name" value="Elongation factor G"/>
    <property type="match status" value="1"/>
</dbReference>
<dbReference type="InterPro" id="IPR047872">
    <property type="entry name" value="EFG_IV"/>
</dbReference>
<dbReference type="Pfam" id="PF00679">
    <property type="entry name" value="EFG_C"/>
    <property type="match status" value="1"/>
</dbReference>
<name>A0A9D1E3Z8_9BACT</name>
<dbReference type="CDD" id="cd01434">
    <property type="entry name" value="EFG_mtEFG1_IV"/>
    <property type="match status" value="1"/>
</dbReference>
<dbReference type="InterPro" id="IPR014721">
    <property type="entry name" value="Ribsml_uS5_D2-typ_fold_subgr"/>
</dbReference>
<evidence type="ECO:0000259" key="7">
    <source>
        <dbReference type="PROSITE" id="PS51722"/>
    </source>
</evidence>
<evidence type="ECO:0000313" key="9">
    <source>
        <dbReference type="Proteomes" id="UP000824200"/>
    </source>
</evidence>
<dbReference type="NCBIfam" id="NF009891">
    <property type="entry name" value="PRK13351.1-1"/>
    <property type="match status" value="1"/>
</dbReference>
<dbReference type="InterPro" id="IPR041095">
    <property type="entry name" value="EFG_II"/>
</dbReference>
<organism evidence="8 9">
    <name type="scientific">Candidatus Fimimonas gallinarum</name>
    <dbReference type="NCBI Taxonomy" id="2840821"/>
    <lineage>
        <taxon>Bacteria</taxon>
        <taxon>Pseudomonadati</taxon>
        <taxon>Myxococcota</taxon>
        <taxon>Myxococcia</taxon>
        <taxon>Myxococcales</taxon>
        <taxon>Cystobacterineae</taxon>
        <taxon>Myxococcaceae</taxon>
        <taxon>Myxococcaceae incertae sedis</taxon>
        <taxon>Candidatus Fimimonas</taxon>
    </lineage>
</organism>
<dbReference type="Gene3D" id="3.30.70.240">
    <property type="match status" value="1"/>
</dbReference>
<dbReference type="GO" id="GO:0003924">
    <property type="term" value="F:GTPase activity"/>
    <property type="evidence" value="ECO:0007669"/>
    <property type="project" value="InterPro"/>
</dbReference>
<dbReference type="SUPFAM" id="SSF54980">
    <property type="entry name" value="EF-G C-terminal domain-like"/>
    <property type="match status" value="2"/>
</dbReference>
<dbReference type="Gene3D" id="3.30.70.870">
    <property type="entry name" value="Elongation Factor G (Translational Gtpase), domain 3"/>
    <property type="match status" value="1"/>
</dbReference>
<dbReference type="Pfam" id="PF03764">
    <property type="entry name" value="EFG_IV"/>
    <property type="match status" value="1"/>
</dbReference>
<keyword evidence="5" id="KW-0342">GTP-binding</keyword>
<dbReference type="Pfam" id="PF14492">
    <property type="entry name" value="EFG_III"/>
    <property type="match status" value="1"/>
</dbReference>
<dbReference type="PANTHER" id="PTHR43261">
    <property type="entry name" value="TRANSLATION ELONGATION FACTOR G-RELATED"/>
    <property type="match status" value="1"/>
</dbReference>
<dbReference type="Gene3D" id="3.30.230.10">
    <property type="match status" value="1"/>
</dbReference>
<evidence type="ECO:0000256" key="6">
    <source>
        <dbReference type="ARBA" id="ARBA00024731"/>
    </source>
</evidence>
<dbReference type="NCBIfam" id="NF009381">
    <property type="entry name" value="PRK12740.1-5"/>
    <property type="match status" value="1"/>
</dbReference>
<evidence type="ECO:0000313" key="8">
    <source>
        <dbReference type="EMBL" id="HIR66057.1"/>
    </source>
</evidence>
<dbReference type="Gene3D" id="3.40.50.300">
    <property type="entry name" value="P-loop containing nucleotide triphosphate hydrolases"/>
    <property type="match status" value="1"/>
</dbReference>
<dbReference type="SUPFAM" id="SSF52540">
    <property type="entry name" value="P-loop containing nucleoside triphosphate hydrolases"/>
    <property type="match status" value="1"/>
</dbReference>
<dbReference type="CDD" id="cd04170">
    <property type="entry name" value="EF-G_bact"/>
    <property type="match status" value="1"/>
</dbReference>
<keyword evidence="2" id="KW-0547">Nucleotide-binding</keyword>
<dbReference type="Pfam" id="PF00009">
    <property type="entry name" value="GTP_EFTU"/>
    <property type="match status" value="1"/>
</dbReference>
<dbReference type="InterPro" id="IPR035649">
    <property type="entry name" value="EFG_V"/>
</dbReference>
<keyword evidence="4" id="KW-0648">Protein biosynthesis</keyword>
<dbReference type="AlphaFoldDB" id="A0A9D1E3Z8"/>
<comment type="function">
    <text evidence="6">Catalyzes the GTP-dependent ribosomal translocation step during translation elongation. During this step, the ribosome changes from the pre-translocational (PRE) to the post-translocational (POST) state as the newly formed A-site-bound peptidyl-tRNA and P-site-bound deacylated tRNA move to the P and E sites, respectively. Catalyzes the coordinated movement of the two tRNA molecules, the mRNA and conformational changes in the ribosome.</text>
</comment>
<dbReference type="CDD" id="cd03713">
    <property type="entry name" value="EFG_mtEFG_C"/>
    <property type="match status" value="1"/>
</dbReference>
<dbReference type="SUPFAM" id="SSF54211">
    <property type="entry name" value="Ribosomal protein S5 domain 2-like"/>
    <property type="match status" value="1"/>
</dbReference>
<dbReference type="Proteomes" id="UP000824200">
    <property type="component" value="Unassembled WGS sequence"/>
</dbReference>
<evidence type="ECO:0000256" key="1">
    <source>
        <dbReference type="ARBA" id="ARBA00017872"/>
    </source>
</evidence>
<dbReference type="GO" id="GO:0005525">
    <property type="term" value="F:GTP binding"/>
    <property type="evidence" value="ECO:0007669"/>
    <property type="project" value="UniProtKB-KW"/>
</dbReference>
<dbReference type="SMART" id="SM00838">
    <property type="entry name" value="EFG_C"/>
    <property type="match status" value="1"/>
</dbReference>
<dbReference type="GO" id="GO:0032790">
    <property type="term" value="P:ribosome disassembly"/>
    <property type="evidence" value="ECO:0007669"/>
    <property type="project" value="TreeGrafter"/>
</dbReference>
<dbReference type="InterPro" id="IPR009000">
    <property type="entry name" value="Transl_B-barrel_sf"/>
</dbReference>
<dbReference type="InterPro" id="IPR020568">
    <property type="entry name" value="Ribosomal_Su5_D2-typ_SF"/>
</dbReference>
<gene>
    <name evidence="8" type="ORF">IAC95_04185</name>
</gene>
<accession>A0A9D1E3Z8</accession>
<dbReference type="InterPro" id="IPR035647">
    <property type="entry name" value="EFG_III/V"/>
</dbReference>
<dbReference type="FunFam" id="3.30.70.240:FF:000001">
    <property type="entry name" value="Elongation factor G"/>
    <property type="match status" value="1"/>
</dbReference>
<dbReference type="PRINTS" id="PR00315">
    <property type="entry name" value="ELONGATNFCT"/>
</dbReference>
<evidence type="ECO:0000256" key="3">
    <source>
        <dbReference type="ARBA" id="ARBA00022768"/>
    </source>
</evidence>
<dbReference type="GO" id="GO:0003746">
    <property type="term" value="F:translation elongation factor activity"/>
    <property type="evidence" value="ECO:0007669"/>
    <property type="project" value="UniProtKB-KW"/>
</dbReference>
<reference evidence="8" key="2">
    <citation type="journal article" date="2021" name="PeerJ">
        <title>Extensive microbial diversity within the chicken gut microbiome revealed by metagenomics and culture.</title>
        <authorList>
            <person name="Gilroy R."/>
            <person name="Ravi A."/>
            <person name="Getino M."/>
            <person name="Pursley I."/>
            <person name="Horton D.L."/>
            <person name="Alikhan N.F."/>
            <person name="Baker D."/>
            <person name="Gharbi K."/>
            <person name="Hall N."/>
            <person name="Watson M."/>
            <person name="Adriaenssens E.M."/>
            <person name="Foster-Nyarko E."/>
            <person name="Jarju S."/>
            <person name="Secka A."/>
            <person name="Antonio M."/>
            <person name="Oren A."/>
            <person name="Chaudhuri R.R."/>
            <person name="La Ragione R."/>
            <person name="Hildebrand F."/>
            <person name="Pallen M.J."/>
        </authorList>
    </citation>
    <scope>NUCLEOTIDE SEQUENCE</scope>
    <source>
        <strain evidence="8">CHK121-14286</strain>
    </source>
</reference>
<sequence length="683" mass="73358">MAVFAKDIRNIALIGHSGEGKTSLAEAILYNAGALDRFGKVDDGNSTMDFDPEEIARKISISLSVANCNYKNTKINIIDVPGYFDFECEMLEALSVADSAIIVTGATGSMSVGTEKALEYCTEHKIPAMIFVNGIDKENSNFPATVSSIKAKFGKVCSIVVPKLEGHKMVGYANVISGTYVNLVTDATEAVPADLQGEVSATYDSVVEIAAESDDELMMKFFEGETLSSEEVSRGFAASLLECKTVPVVAGSATANKGIKALMDIIVDMLPDASVTVTKAKKGDTEVSLKADENGPLVLRVFKTIADSFGRLSLFRVVSGTLKSGVTLYNTSKDATEKVSTVYFLKGKKQEPADCACAGDIACLTKLSATSTGDTLSDSKDIVIPPVQLPKPVYSRAVYAANKGDEDKVFGGLSKLKDEDISFTVTKDPETGEMILSGLGETQLDVICKKLKSKFKSEAVLTDPRIPYRETIRKSAEAEGKHKKQSGGAGQYGHCKVRFEPGAADGVFEFVDAVVGGTVPRQFIPSVEKGLRDAIQKGVLAGYPMVNLKCTLFDGSSHPVDSKDIAFQMAAKLAYKDGCVKAGPVLLEPIYELKITVPDNYLGDVMGDMNKRRGRIMGTEVVGGKQLVTAEAPLSEILKYATDLRSMTQGRGKYELTFARYEEVPAQNVAKIVEEAKKLQTDE</sequence>
<keyword evidence="3 8" id="KW-0251">Elongation factor</keyword>
<reference evidence="8" key="1">
    <citation type="submission" date="2020-10" db="EMBL/GenBank/DDBJ databases">
        <authorList>
            <person name="Gilroy R."/>
        </authorList>
    </citation>
    <scope>NUCLEOTIDE SEQUENCE</scope>
    <source>
        <strain evidence="8">CHK121-14286</strain>
    </source>
</reference>
<dbReference type="Gene3D" id="2.40.30.10">
    <property type="entry name" value="Translation factors"/>
    <property type="match status" value="1"/>
</dbReference>
<dbReference type="InterPro" id="IPR027417">
    <property type="entry name" value="P-loop_NTPase"/>
</dbReference>